<protein>
    <recommendedName>
        <fullName evidence="1">non-specific serine/threonine protein kinase</fullName>
        <ecNumber evidence="1">2.7.11.1</ecNumber>
    </recommendedName>
</protein>
<dbReference type="Proteomes" id="UP000549394">
    <property type="component" value="Unassembled WGS sequence"/>
</dbReference>
<name>A0A7I8VVX2_9ANNE</name>
<reference evidence="13 14" key="1">
    <citation type="submission" date="2020-08" db="EMBL/GenBank/DDBJ databases">
        <authorList>
            <person name="Hejnol A."/>
        </authorList>
    </citation>
    <scope>NUCLEOTIDE SEQUENCE [LARGE SCALE GENOMIC DNA]</scope>
</reference>
<dbReference type="PANTHER" id="PTHR24366">
    <property type="entry name" value="IG(IMMUNOGLOBULIN) AND LRR(LEUCINE RICH REPEAT) DOMAINS"/>
    <property type="match status" value="1"/>
</dbReference>
<evidence type="ECO:0000313" key="14">
    <source>
        <dbReference type="Proteomes" id="UP000549394"/>
    </source>
</evidence>
<keyword evidence="3" id="KW-0433">Leucine-rich repeat</keyword>
<dbReference type="Gene3D" id="3.40.50.300">
    <property type="entry name" value="P-loop containing nucleotide triphosphate hydrolases"/>
    <property type="match status" value="1"/>
</dbReference>
<dbReference type="InterPro" id="IPR003591">
    <property type="entry name" value="Leu-rich_rpt_typical-subtyp"/>
</dbReference>
<dbReference type="EC" id="2.7.11.1" evidence="1"/>
<gene>
    <name evidence="13" type="ORF">DGYR_LOCUS8121</name>
</gene>
<keyword evidence="6" id="KW-0547">Nucleotide-binding</keyword>
<keyword evidence="5" id="KW-0677">Repeat</keyword>
<dbReference type="Pfam" id="PF16095">
    <property type="entry name" value="COR-A"/>
    <property type="match status" value="1"/>
</dbReference>
<dbReference type="PROSITE" id="PS51450">
    <property type="entry name" value="LRR"/>
    <property type="match status" value="1"/>
</dbReference>
<evidence type="ECO:0000256" key="6">
    <source>
        <dbReference type="ARBA" id="ARBA00022741"/>
    </source>
</evidence>
<sequence length="1046" mass="120990">MSRTASPKLAGTSSGTPPTIRRKRTPRGFSRYGKSTSEHIIPIAQIGYENCRHLVPQRFPIRLERPTTARLIDLNRSTVSGVRNMSSTLRKLDISCLALRSVPDEMISTLYYLERLDMSYNLLEDEGIPEKLRELDDLIDFDVSHNRLTQLPKVLLKLKKISRLKVGHNQLKTINGIEKLRRLVQLVLEHNQIDSIPKDIYGLKRLEYLHLATNSIRNIDSDVKNLKHTKIIDISNNKLAHIPSELFLLPQLELLNLSHNKISKMPQLTVRGKPKRLIENVDLSANELKQFPEFLLQIVRVIDLSANQIRVVPQTALKRLDLQSGQQLNIKNNPMSNPPPEIADDGVKGLVQFFTERRSEMTVFRGLKILLIGPKNSGKTSLIQSMIDQTSRLTEKGESTVGVTTHNFSIPHDPKDTDPMAKCLPVALWDFSGNTHYLYTHNYFLHEPSLIMLTFNIKKYNEEYFQKEMTPWLDWVICRINKLHILAVGTHCDQIDRSRSKEICQKVSERLRKYAMDHLVSIERDVRRIEDRRYIPQALRAQLQKYIELLEFPYSTDTAVAFSSANLFGMEDLQRAIIKKASNKECYPLVTKTIPTLWVDVEYYIEEKGDDMQLPLVRFDDYKAEIINKFGMQHLIIDITRYLHDIGKVIWYSEHPFLSKWIILRPSWLCEVLNALFKHDFEKVDFHSDEVFKQVGIAETRFLKIKQDRLRKGTITRDLLRALWANSVPTEINRPMFRVLFILLEYFHIGFPVQKPTDRQELLSATKKETESSEGGKTGRSSASKRQRPTSATSSKSTRSQRTIGEGDDWEKIDTLHKITRFCIPWLIEESQTPPEFKKDYESTKGNPSVAIVFRFSNYTPPGIFENFVVSANDTKHSLVPIHIWRGGLYCKSLEKPVKLYMKNMKHEDGSSCMRFEVVHDINSELDETTEDIWNVLLPILYDAEGALSNYKGCRYERYTECPKCHKLSFLGEWSNPKELQDLSTKQCDACKAHILTQYIVQPKERNLVEEMLMQKLMENGEDDEGNSEVQEPSDSEDDNENIKTR</sequence>
<evidence type="ECO:0000256" key="7">
    <source>
        <dbReference type="ARBA" id="ARBA00022777"/>
    </source>
</evidence>
<feature type="domain" description="Roc" evidence="12">
    <location>
        <begin position="360"/>
        <end position="584"/>
    </location>
</feature>
<feature type="region of interest" description="Disordered" evidence="11">
    <location>
        <begin position="760"/>
        <end position="807"/>
    </location>
</feature>
<dbReference type="Pfam" id="PF13855">
    <property type="entry name" value="LRR_8"/>
    <property type="match status" value="2"/>
</dbReference>
<dbReference type="EMBL" id="CAJFCJ010000011">
    <property type="protein sequence ID" value="CAD5119948.1"/>
    <property type="molecule type" value="Genomic_DNA"/>
</dbReference>
<comment type="catalytic activity">
    <reaction evidence="10">
        <text>L-seryl-[protein] + ATP = O-phospho-L-seryl-[protein] + ADP + H(+)</text>
        <dbReference type="Rhea" id="RHEA:17989"/>
        <dbReference type="Rhea" id="RHEA-COMP:9863"/>
        <dbReference type="Rhea" id="RHEA-COMP:11604"/>
        <dbReference type="ChEBI" id="CHEBI:15378"/>
        <dbReference type="ChEBI" id="CHEBI:29999"/>
        <dbReference type="ChEBI" id="CHEBI:30616"/>
        <dbReference type="ChEBI" id="CHEBI:83421"/>
        <dbReference type="ChEBI" id="CHEBI:456216"/>
        <dbReference type="EC" id="2.7.11.1"/>
    </reaction>
</comment>
<dbReference type="Gene3D" id="3.80.10.10">
    <property type="entry name" value="Ribonuclease Inhibitor"/>
    <property type="match status" value="2"/>
</dbReference>
<dbReference type="Pfam" id="PF08477">
    <property type="entry name" value="Roc"/>
    <property type="match status" value="1"/>
</dbReference>
<feature type="compositionally biased region" description="Polar residues" evidence="11">
    <location>
        <begin position="789"/>
        <end position="803"/>
    </location>
</feature>
<comment type="catalytic activity">
    <reaction evidence="9">
        <text>L-threonyl-[protein] + ATP = O-phospho-L-threonyl-[protein] + ADP + H(+)</text>
        <dbReference type="Rhea" id="RHEA:46608"/>
        <dbReference type="Rhea" id="RHEA-COMP:11060"/>
        <dbReference type="Rhea" id="RHEA-COMP:11605"/>
        <dbReference type="ChEBI" id="CHEBI:15378"/>
        <dbReference type="ChEBI" id="CHEBI:30013"/>
        <dbReference type="ChEBI" id="CHEBI:30616"/>
        <dbReference type="ChEBI" id="CHEBI:61977"/>
        <dbReference type="ChEBI" id="CHEBI:456216"/>
        <dbReference type="EC" id="2.7.11.1"/>
    </reaction>
</comment>
<dbReference type="InterPro" id="IPR032675">
    <property type="entry name" value="LRR_dom_sf"/>
</dbReference>
<feature type="region of interest" description="Disordered" evidence="11">
    <location>
        <begin position="1"/>
        <end position="32"/>
    </location>
</feature>
<evidence type="ECO:0000256" key="8">
    <source>
        <dbReference type="ARBA" id="ARBA00022840"/>
    </source>
</evidence>
<keyword evidence="4" id="KW-0808">Transferase</keyword>
<dbReference type="InterPro" id="IPR020859">
    <property type="entry name" value="ROC"/>
</dbReference>
<evidence type="ECO:0000256" key="1">
    <source>
        <dbReference type="ARBA" id="ARBA00012513"/>
    </source>
</evidence>
<dbReference type="InterPro" id="IPR036388">
    <property type="entry name" value="WH-like_DNA-bd_sf"/>
</dbReference>
<dbReference type="InterPro" id="IPR001611">
    <property type="entry name" value="Leu-rich_rpt"/>
</dbReference>
<feature type="region of interest" description="Disordered" evidence="11">
    <location>
        <begin position="1018"/>
        <end position="1046"/>
    </location>
</feature>
<dbReference type="GO" id="GO:0005524">
    <property type="term" value="F:ATP binding"/>
    <property type="evidence" value="ECO:0007669"/>
    <property type="project" value="UniProtKB-KW"/>
</dbReference>
<feature type="compositionally biased region" description="Basic and acidic residues" evidence="11">
    <location>
        <begin position="760"/>
        <end position="771"/>
    </location>
</feature>
<evidence type="ECO:0000256" key="2">
    <source>
        <dbReference type="ARBA" id="ARBA00022527"/>
    </source>
</evidence>
<evidence type="ECO:0000256" key="3">
    <source>
        <dbReference type="ARBA" id="ARBA00022614"/>
    </source>
</evidence>
<dbReference type="GO" id="GO:0004674">
    <property type="term" value="F:protein serine/threonine kinase activity"/>
    <property type="evidence" value="ECO:0007669"/>
    <property type="project" value="UniProtKB-KW"/>
</dbReference>
<keyword evidence="14" id="KW-1185">Reference proteome</keyword>
<evidence type="ECO:0000313" key="13">
    <source>
        <dbReference type="EMBL" id="CAD5119948.1"/>
    </source>
</evidence>
<dbReference type="SUPFAM" id="SSF52058">
    <property type="entry name" value="L domain-like"/>
    <property type="match status" value="1"/>
</dbReference>
<dbReference type="SMART" id="SM00369">
    <property type="entry name" value="LRR_TYP"/>
    <property type="match status" value="6"/>
</dbReference>
<feature type="compositionally biased region" description="Polar residues" evidence="11">
    <location>
        <begin position="773"/>
        <end position="782"/>
    </location>
</feature>
<keyword evidence="7" id="KW-0418">Kinase</keyword>
<dbReference type="AlphaFoldDB" id="A0A7I8VVX2"/>
<dbReference type="PROSITE" id="PS51424">
    <property type="entry name" value="ROC"/>
    <property type="match status" value="1"/>
</dbReference>
<feature type="compositionally biased region" description="Polar residues" evidence="11">
    <location>
        <begin position="1"/>
        <end position="15"/>
    </location>
</feature>
<proteinExistence type="predicted"/>
<dbReference type="InterPro" id="IPR027417">
    <property type="entry name" value="P-loop_NTPase"/>
</dbReference>
<evidence type="ECO:0000256" key="10">
    <source>
        <dbReference type="ARBA" id="ARBA00048679"/>
    </source>
</evidence>
<keyword evidence="2" id="KW-0723">Serine/threonine-protein kinase</keyword>
<dbReference type="GO" id="GO:0009966">
    <property type="term" value="P:regulation of signal transduction"/>
    <property type="evidence" value="ECO:0007669"/>
    <property type="project" value="UniProtKB-ARBA"/>
</dbReference>
<feature type="compositionally biased region" description="Acidic residues" evidence="11">
    <location>
        <begin position="1020"/>
        <end position="1040"/>
    </location>
</feature>
<dbReference type="Gene3D" id="1.10.10.10">
    <property type="entry name" value="Winged helix-like DNA-binding domain superfamily/Winged helix DNA-binding domain"/>
    <property type="match status" value="1"/>
</dbReference>
<dbReference type="OrthoDB" id="676979at2759"/>
<comment type="caution">
    <text evidence="13">The sequence shown here is derived from an EMBL/GenBank/DDBJ whole genome shotgun (WGS) entry which is preliminary data.</text>
</comment>
<evidence type="ECO:0000256" key="9">
    <source>
        <dbReference type="ARBA" id="ARBA00047899"/>
    </source>
</evidence>
<dbReference type="SUPFAM" id="SSF52540">
    <property type="entry name" value="P-loop containing nucleoside triphosphate hydrolases"/>
    <property type="match status" value="1"/>
</dbReference>
<dbReference type="InterPro" id="IPR032171">
    <property type="entry name" value="COR-A"/>
</dbReference>
<dbReference type="PANTHER" id="PTHR24366:SF96">
    <property type="entry name" value="LEUCINE RICH REPEAT CONTAINING 53"/>
    <property type="match status" value="1"/>
</dbReference>
<evidence type="ECO:0000256" key="4">
    <source>
        <dbReference type="ARBA" id="ARBA00022679"/>
    </source>
</evidence>
<keyword evidence="8" id="KW-0067">ATP-binding</keyword>
<evidence type="ECO:0000256" key="5">
    <source>
        <dbReference type="ARBA" id="ARBA00022737"/>
    </source>
</evidence>
<dbReference type="Gene3D" id="3.30.70.1390">
    <property type="entry name" value="ROC domain from the Parkinson's disease-associated leucine-rich repeat kinase 2"/>
    <property type="match status" value="1"/>
</dbReference>
<evidence type="ECO:0000256" key="11">
    <source>
        <dbReference type="SAM" id="MobiDB-lite"/>
    </source>
</evidence>
<organism evidence="13 14">
    <name type="scientific">Dimorphilus gyrociliatus</name>
    <dbReference type="NCBI Taxonomy" id="2664684"/>
    <lineage>
        <taxon>Eukaryota</taxon>
        <taxon>Metazoa</taxon>
        <taxon>Spiralia</taxon>
        <taxon>Lophotrochozoa</taxon>
        <taxon>Annelida</taxon>
        <taxon>Polychaeta</taxon>
        <taxon>Polychaeta incertae sedis</taxon>
        <taxon>Dinophilidae</taxon>
        <taxon>Dimorphilus</taxon>
    </lineage>
</organism>
<accession>A0A7I8VVX2</accession>
<evidence type="ECO:0000259" key="12">
    <source>
        <dbReference type="PROSITE" id="PS51424"/>
    </source>
</evidence>
<dbReference type="SMART" id="SM00365">
    <property type="entry name" value="LRR_SD22"/>
    <property type="match status" value="4"/>
</dbReference>